<dbReference type="InterPro" id="IPR003848">
    <property type="entry name" value="DUF218"/>
</dbReference>
<dbReference type="CDD" id="cd06259">
    <property type="entry name" value="YdcF-like"/>
    <property type="match status" value="1"/>
</dbReference>
<gene>
    <name evidence="2" type="ORF">NRB56_01260</name>
</gene>
<dbReference type="GO" id="GO:0005886">
    <property type="term" value="C:plasma membrane"/>
    <property type="evidence" value="ECO:0007669"/>
    <property type="project" value="TreeGrafter"/>
</dbReference>
<comment type="caution">
    <text evidence="2">The sequence shown here is derived from an EMBL/GenBank/DDBJ whole genome shotgun (WGS) entry which is preliminary data.</text>
</comment>
<reference evidence="2 3" key="1">
    <citation type="submission" date="2019-10" db="EMBL/GenBank/DDBJ databases">
        <title>Nocardia macrotermitis sp. nov. and Nocardia aurantia sp. nov., isolated from the gut of fungus growing-termite Macrotermes natalensis.</title>
        <authorList>
            <person name="Benndorf R."/>
            <person name="Schwitalla J."/>
            <person name="Martin K."/>
            <person name="De Beer W."/>
            <person name="Kaster A.-K."/>
            <person name="Vollmers J."/>
            <person name="Poulsen M."/>
            <person name="Beemelmanns C."/>
        </authorList>
    </citation>
    <scope>NUCLEOTIDE SEQUENCE [LARGE SCALE GENOMIC DNA]</scope>
    <source>
        <strain evidence="2 3">RB56</strain>
    </source>
</reference>
<sequence>MVAERVKKALSEGMSAATRDGHELTGAARAGIGKLVEAETREAIPLDSAGRAVIADSRVLGGRREAAYDEWLNRLRERGVDTDRALTDLGTIYDFLRRDPAWEIEAGRHYGGIVVFGSPDIGGAGVVANMVHDHGLAGVPVVFSGYQGEAEAFRVAAERLGLAASRSVEEPLARNTVENAIYGVGTLRASGRDTSSLIAVTTPFHARRVWATLMKRSPEVEHVSMGVADVSLENYLKYGFRTETQTVSNPDAIAANITGEIPRFEKYARTGDIVEVAVPDEVRAAYDAVHEIFRPLPPKF</sequence>
<dbReference type="Gene3D" id="3.40.50.620">
    <property type="entry name" value="HUPs"/>
    <property type="match status" value="1"/>
</dbReference>
<dbReference type="InterPro" id="IPR051599">
    <property type="entry name" value="Cell_Envelope_Assoc"/>
</dbReference>
<dbReference type="InterPro" id="IPR014729">
    <property type="entry name" value="Rossmann-like_a/b/a_fold"/>
</dbReference>
<protein>
    <recommendedName>
        <fullName evidence="1">DUF218 domain-containing protein</fullName>
    </recommendedName>
</protein>
<feature type="domain" description="DUF218" evidence="1">
    <location>
        <begin position="134"/>
        <end position="217"/>
    </location>
</feature>
<dbReference type="OrthoDB" id="2216870at2"/>
<dbReference type="Pfam" id="PF02698">
    <property type="entry name" value="DUF218"/>
    <property type="match status" value="1"/>
</dbReference>
<accession>A0A7K0DFX2</accession>
<evidence type="ECO:0000313" key="2">
    <source>
        <dbReference type="EMBL" id="MQY24578.1"/>
    </source>
</evidence>
<dbReference type="PANTHER" id="PTHR30336">
    <property type="entry name" value="INNER MEMBRANE PROTEIN, PROBABLE PERMEASE"/>
    <property type="match status" value="1"/>
</dbReference>
<keyword evidence="3" id="KW-1185">Reference proteome</keyword>
<dbReference type="AlphaFoldDB" id="A0A7K0DFX2"/>
<dbReference type="RefSeq" id="WP_153338546.1">
    <property type="nucleotide sequence ID" value="NZ_WEGI01000001.1"/>
</dbReference>
<evidence type="ECO:0000313" key="3">
    <source>
        <dbReference type="Proteomes" id="UP000431401"/>
    </source>
</evidence>
<name>A0A7K0DFX2_9NOCA</name>
<organism evidence="2 3">
    <name type="scientific">Nocardia aurantia</name>
    <dbReference type="NCBI Taxonomy" id="2585199"/>
    <lineage>
        <taxon>Bacteria</taxon>
        <taxon>Bacillati</taxon>
        <taxon>Actinomycetota</taxon>
        <taxon>Actinomycetes</taxon>
        <taxon>Mycobacteriales</taxon>
        <taxon>Nocardiaceae</taxon>
        <taxon>Nocardia</taxon>
    </lineage>
</organism>
<dbReference type="PANTHER" id="PTHR30336:SF20">
    <property type="entry name" value="DUF218 DOMAIN-CONTAINING PROTEIN"/>
    <property type="match status" value="1"/>
</dbReference>
<dbReference type="Proteomes" id="UP000431401">
    <property type="component" value="Unassembled WGS sequence"/>
</dbReference>
<evidence type="ECO:0000259" key="1">
    <source>
        <dbReference type="Pfam" id="PF02698"/>
    </source>
</evidence>
<dbReference type="EMBL" id="WEGI01000001">
    <property type="protein sequence ID" value="MQY24578.1"/>
    <property type="molecule type" value="Genomic_DNA"/>
</dbReference>
<proteinExistence type="predicted"/>